<dbReference type="AlphaFoldDB" id="A0A5J4L3Z3"/>
<dbReference type="GeneID" id="96750041"/>
<dbReference type="InterPro" id="IPR023753">
    <property type="entry name" value="FAD/NAD-binding_dom"/>
</dbReference>
<dbReference type="SUPFAM" id="SSF51905">
    <property type="entry name" value="FAD/NAD(P)-binding domain"/>
    <property type="match status" value="2"/>
</dbReference>
<evidence type="ECO:0000256" key="3">
    <source>
        <dbReference type="ARBA" id="ARBA00022827"/>
    </source>
</evidence>
<dbReference type="Pfam" id="PF07992">
    <property type="entry name" value="Pyr_redox_2"/>
    <property type="match status" value="1"/>
</dbReference>
<dbReference type="Proteomes" id="UP000325598">
    <property type="component" value="Unassembled WGS sequence"/>
</dbReference>
<dbReference type="PANTHER" id="PTHR43557:SF2">
    <property type="entry name" value="RIESKE DOMAIN-CONTAINING PROTEIN-RELATED"/>
    <property type="match status" value="1"/>
</dbReference>
<dbReference type="RefSeq" id="WP_086720952.1">
    <property type="nucleotide sequence ID" value="NZ_BLAG01000004.1"/>
</dbReference>
<feature type="domain" description="FAD/NAD(P)-binding" evidence="5">
    <location>
        <begin position="5"/>
        <end position="304"/>
    </location>
</feature>
<protein>
    <submittedName>
        <fullName evidence="7">Pyridine nucleotide-disulfide oxidoreductase</fullName>
    </submittedName>
</protein>
<keyword evidence="2" id="KW-0285">Flavoprotein</keyword>
<sequence length="413" mass="42924">MAAPSVVVIGAGQAGSDTAAALRSQGFDGRITLVGAEGVPPYQRPPLSKQFLAGAGGGGDLALRPASFHAERDIEFVARDPAVRLDRDARRVALASGRTLGYRHLVLALGARPRRLAVPGGGLDGVLTLRTLTEAGRLRDAMRDTGRLLVVGGGFVGLEVAATARAAGLAVTVVESGPRLLARAVSGAMSAHLLAEHRAHGVRVLLSREVAALHGDGAGRVREAELAGGERIAADLVLVGIGAVPETALAAGAGLAVDDGVLVDRHLRTGDPAVYAIGDCARFPDPRTGRPLRLESVQNAADQARCVAAALCGAPRPYAALPWFWTEQFGLRLQIAGLGTGHDRVVTVGDPRTGRFSLLCYRGERLLATESVNRPADHMITRRLMGAGAPLPTPRQAAAPGFGFKEFRQTAAV</sequence>
<dbReference type="Gene3D" id="3.50.50.60">
    <property type="entry name" value="FAD/NAD(P)-binding domain"/>
    <property type="match status" value="2"/>
</dbReference>
<keyword evidence="8" id="KW-1185">Reference proteome</keyword>
<dbReference type="InterPro" id="IPR028202">
    <property type="entry name" value="Reductase_C"/>
</dbReference>
<evidence type="ECO:0000313" key="7">
    <source>
        <dbReference type="EMBL" id="GES27544.1"/>
    </source>
</evidence>
<feature type="domain" description="Reductase C-terminal" evidence="6">
    <location>
        <begin position="323"/>
        <end position="406"/>
    </location>
</feature>
<dbReference type="EMBL" id="BLAG01000004">
    <property type="protein sequence ID" value="GES27544.1"/>
    <property type="molecule type" value="Genomic_DNA"/>
</dbReference>
<accession>A0A5J4L3Z3</accession>
<dbReference type="Gene3D" id="3.30.390.30">
    <property type="match status" value="1"/>
</dbReference>
<name>A0A5J4L3Z3_9ACTN</name>
<dbReference type="InterPro" id="IPR050446">
    <property type="entry name" value="FAD-oxidoreductase/Apoptosis"/>
</dbReference>
<organism evidence="7 8">
    <name type="scientific">Streptomyces angustmyceticus</name>
    <dbReference type="NCBI Taxonomy" id="285578"/>
    <lineage>
        <taxon>Bacteria</taxon>
        <taxon>Bacillati</taxon>
        <taxon>Actinomycetota</taxon>
        <taxon>Actinomycetes</taxon>
        <taxon>Kitasatosporales</taxon>
        <taxon>Streptomycetaceae</taxon>
        <taxon>Streptomyces</taxon>
    </lineage>
</organism>
<keyword evidence="3" id="KW-0274">FAD</keyword>
<comment type="cofactor">
    <cofactor evidence="1">
        <name>FAD</name>
        <dbReference type="ChEBI" id="CHEBI:57692"/>
    </cofactor>
</comment>
<dbReference type="PRINTS" id="PR00411">
    <property type="entry name" value="PNDRDTASEI"/>
</dbReference>
<proteinExistence type="predicted"/>
<dbReference type="InterPro" id="IPR036188">
    <property type="entry name" value="FAD/NAD-bd_sf"/>
</dbReference>
<reference evidence="7 8" key="1">
    <citation type="submission" date="2019-10" db="EMBL/GenBank/DDBJ databases">
        <title>Whole genome shotgun sequence of Streptomyces angustmyceticus NBRC 3934.</title>
        <authorList>
            <person name="Hosoyama A."/>
            <person name="Ichikawa N."/>
            <person name="Kimura A."/>
            <person name="Kitahashi Y."/>
            <person name="Komaki H."/>
            <person name="Uohara A."/>
        </authorList>
    </citation>
    <scope>NUCLEOTIDE SEQUENCE [LARGE SCALE GENOMIC DNA]</scope>
    <source>
        <strain evidence="7 8">NBRC 3934</strain>
    </source>
</reference>
<keyword evidence="4" id="KW-0560">Oxidoreductase</keyword>
<dbReference type="InterPro" id="IPR016156">
    <property type="entry name" value="FAD/NAD-linked_Rdtase_dimer_sf"/>
</dbReference>
<evidence type="ECO:0000259" key="5">
    <source>
        <dbReference type="Pfam" id="PF07992"/>
    </source>
</evidence>
<evidence type="ECO:0000256" key="2">
    <source>
        <dbReference type="ARBA" id="ARBA00022630"/>
    </source>
</evidence>
<dbReference type="PRINTS" id="PR00368">
    <property type="entry name" value="FADPNR"/>
</dbReference>
<dbReference type="GO" id="GO:0005737">
    <property type="term" value="C:cytoplasm"/>
    <property type="evidence" value="ECO:0007669"/>
    <property type="project" value="TreeGrafter"/>
</dbReference>
<evidence type="ECO:0000256" key="4">
    <source>
        <dbReference type="ARBA" id="ARBA00023002"/>
    </source>
</evidence>
<evidence type="ECO:0000313" key="8">
    <source>
        <dbReference type="Proteomes" id="UP000325598"/>
    </source>
</evidence>
<dbReference type="OrthoDB" id="1145at2"/>
<comment type="caution">
    <text evidence="7">The sequence shown here is derived from an EMBL/GenBank/DDBJ whole genome shotgun (WGS) entry which is preliminary data.</text>
</comment>
<dbReference type="PANTHER" id="PTHR43557">
    <property type="entry name" value="APOPTOSIS-INDUCING FACTOR 1"/>
    <property type="match status" value="1"/>
</dbReference>
<dbReference type="GO" id="GO:0016651">
    <property type="term" value="F:oxidoreductase activity, acting on NAD(P)H"/>
    <property type="evidence" value="ECO:0007669"/>
    <property type="project" value="TreeGrafter"/>
</dbReference>
<dbReference type="Pfam" id="PF14759">
    <property type="entry name" value="Reductase_C"/>
    <property type="match status" value="1"/>
</dbReference>
<evidence type="ECO:0000256" key="1">
    <source>
        <dbReference type="ARBA" id="ARBA00001974"/>
    </source>
</evidence>
<dbReference type="SUPFAM" id="SSF55424">
    <property type="entry name" value="FAD/NAD-linked reductases, dimerisation (C-terminal) domain"/>
    <property type="match status" value="1"/>
</dbReference>
<gene>
    <name evidence="7" type="primary">hcaD_1</name>
    <name evidence="7" type="ORF">San01_00300</name>
</gene>
<evidence type="ECO:0000259" key="6">
    <source>
        <dbReference type="Pfam" id="PF14759"/>
    </source>
</evidence>